<gene>
    <name evidence="2" type="ORF">ORAREDHAP_LOCUS29765</name>
</gene>
<dbReference type="InterPro" id="IPR005162">
    <property type="entry name" value="Retrotrans_gag_dom"/>
</dbReference>
<dbReference type="OrthoDB" id="1158383at2759"/>
<proteinExistence type="predicted"/>
<accession>A0A6J5X4W6</accession>
<feature type="domain" description="Retrotransposon gag" evidence="1">
    <location>
        <begin position="117"/>
        <end position="189"/>
    </location>
</feature>
<name>A0A6J5X4W6_PRUAR</name>
<dbReference type="AlphaFoldDB" id="A0A6J5X4W6"/>
<organism evidence="2 3">
    <name type="scientific">Prunus armeniaca</name>
    <name type="common">Apricot</name>
    <name type="synonym">Armeniaca vulgaris</name>
    <dbReference type="NCBI Taxonomy" id="36596"/>
    <lineage>
        <taxon>Eukaryota</taxon>
        <taxon>Viridiplantae</taxon>
        <taxon>Streptophyta</taxon>
        <taxon>Embryophyta</taxon>
        <taxon>Tracheophyta</taxon>
        <taxon>Spermatophyta</taxon>
        <taxon>Magnoliopsida</taxon>
        <taxon>eudicotyledons</taxon>
        <taxon>Gunneridae</taxon>
        <taxon>Pentapetalae</taxon>
        <taxon>rosids</taxon>
        <taxon>fabids</taxon>
        <taxon>Rosales</taxon>
        <taxon>Rosaceae</taxon>
        <taxon>Amygdaloideae</taxon>
        <taxon>Amygdaleae</taxon>
        <taxon>Prunus</taxon>
    </lineage>
</organism>
<dbReference type="EMBL" id="CAEKKB010000004">
    <property type="protein sequence ID" value="CAB4309056.1"/>
    <property type="molecule type" value="Genomic_DNA"/>
</dbReference>
<keyword evidence="3" id="KW-1185">Reference proteome</keyword>
<evidence type="ECO:0000313" key="2">
    <source>
        <dbReference type="EMBL" id="CAB4309056.1"/>
    </source>
</evidence>
<reference evidence="3" key="1">
    <citation type="journal article" date="2020" name="Genome Biol.">
        <title>Gamete binning: chromosome-level and haplotype-resolved genome assembly enabled by high-throughput single-cell sequencing of gamete genomes.</title>
        <authorList>
            <person name="Campoy J.A."/>
            <person name="Sun H."/>
            <person name="Goel M."/>
            <person name="Jiao W.-B."/>
            <person name="Folz-Donahue K."/>
            <person name="Wang N."/>
            <person name="Rubio M."/>
            <person name="Liu C."/>
            <person name="Kukat C."/>
            <person name="Ruiz D."/>
            <person name="Huettel B."/>
            <person name="Schneeberger K."/>
        </authorList>
    </citation>
    <scope>NUCLEOTIDE SEQUENCE [LARGE SCALE GENOMIC DNA]</scope>
    <source>
        <strain evidence="3">cv. Rojo Pasion</strain>
    </source>
</reference>
<dbReference type="Pfam" id="PF03732">
    <property type="entry name" value="Retrotrans_gag"/>
    <property type="match status" value="1"/>
</dbReference>
<evidence type="ECO:0000259" key="1">
    <source>
        <dbReference type="Pfam" id="PF03732"/>
    </source>
</evidence>
<sequence>MYENLAVLLHWEDVIQFYSRKQRFLGVCRSQAASSDLGRHRSRKDTSNQKKICPNRTPERKVMTFQMYVSRKNVSKRVLAFAKWLIELQYLQKSAFHTIPSPNFHRSCDPLQYRISLASSALQNDAREWWSTICDRDEVTANTMSWDEFECPFYDHYLLPLRKVNIMEFLELEQGDMSVADYSAKFNEFGWFVPSGC</sequence>
<dbReference type="Proteomes" id="UP000507245">
    <property type="component" value="Unassembled WGS sequence"/>
</dbReference>
<evidence type="ECO:0000313" key="3">
    <source>
        <dbReference type="Proteomes" id="UP000507245"/>
    </source>
</evidence>
<protein>
    <recommendedName>
        <fullName evidence="1">Retrotransposon gag domain-containing protein</fullName>
    </recommendedName>
</protein>